<sequence length="126" mass="14429">MRILLDTHVLLWWLMEDPHLPRAFRAAIADADNDVFVSAVTHAEIAIKRSLGKLDAPWIPDELLAENGIIGMSFTSSHARRMLDLPFHHRDPFDRMLIAQAALEDVAFATVDPRCRQYDIRLFEHA</sequence>
<dbReference type="GO" id="GO:0046872">
    <property type="term" value="F:metal ion binding"/>
    <property type="evidence" value="ECO:0007669"/>
    <property type="project" value="UniProtKB-KW"/>
</dbReference>
<dbReference type="PANTHER" id="PTHR36173">
    <property type="entry name" value="RIBONUCLEASE VAPC16-RELATED"/>
    <property type="match status" value="1"/>
</dbReference>
<keyword evidence="4" id="KW-0460">Magnesium</keyword>
<dbReference type="InterPro" id="IPR002716">
    <property type="entry name" value="PIN_dom"/>
</dbReference>
<dbReference type="RefSeq" id="WP_191281534.1">
    <property type="nucleotide sequence ID" value="NZ_BNAI01000001.1"/>
</dbReference>
<dbReference type="GO" id="GO:0004518">
    <property type="term" value="F:nuclease activity"/>
    <property type="evidence" value="ECO:0007669"/>
    <property type="project" value="UniProtKB-KW"/>
</dbReference>
<evidence type="ECO:0000256" key="3">
    <source>
        <dbReference type="ARBA" id="ARBA00022801"/>
    </source>
</evidence>
<proteinExistence type="predicted"/>
<accession>A0A8J3DTY0</accession>
<dbReference type="PANTHER" id="PTHR36173:SF2">
    <property type="entry name" value="RIBONUCLEASE VAPC16"/>
    <property type="match status" value="1"/>
</dbReference>
<evidence type="ECO:0000313" key="7">
    <source>
        <dbReference type="Proteomes" id="UP000617531"/>
    </source>
</evidence>
<evidence type="ECO:0000256" key="1">
    <source>
        <dbReference type="ARBA" id="ARBA00022722"/>
    </source>
</evidence>
<protein>
    <submittedName>
        <fullName evidence="6">Twitching motility protein PilT</fullName>
    </submittedName>
</protein>
<keyword evidence="3" id="KW-0378">Hydrolase</keyword>
<comment type="caution">
    <text evidence="6">The sequence shown here is derived from an EMBL/GenBank/DDBJ whole genome shotgun (WGS) entry which is preliminary data.</text>
</comment>
<evidence type="ECO:0000313" key="6">
    <source>
        <dbReference type="EMBL" id="GHF05174.1"/>
    </source>
</evidence>
<dbReference type="Pfam" id="PF01850">
    <property type="entry name" value="PIN"/>
    <property type="match status" value="1"/>
</dbReference>
<organism evidence="6 7">
    <name type="scientific">Pseudolysinimonas yzui</name>
    <dbReference type="NCBI Taxonomy" id="2708254"/>
    <lineage>
        <taxon>Bacteria</taxon>
        <taxon>Bacillati</taxon>
        <taxon>Actinomycetota</taxon>
        <taxon>Actinomycetes</taxon>
        <taxon>Micrococcales</taxon>
        <taxon>Microbacteriaceae</taxon>
        <taxon>Pseudolysinimonas</taxon>
    </lineage>
</organism>
<reference evidence="6" key="2">
    <citation type="submission" date="2020-09" db="EMBL/GenBank/DDBJ databases">
        <authorList>
            <person name="Sun Q."/>
            <person name="Zhou Y."/>
        </authorList>
    </citation>
    <scope>NUCLEOTIDE SEQUENCE</scope>
    <source>
        <strain evidence="6">CGMCC 1.16548</strain>
    </source>
</reference>
<feature type="domain" description="PIN" evidence="5">
    <location>
        <begin position="3"/>
        <end position="119"/>
    </location>
</feature>
<keyword evidence="2" id="KW-0479">Metal-binding</keyword>
<dbReference type="EMBL" id="BNAI01000001">
    <property type="protein sequence ID" value="GHF05174.1"/>
    <property type="molecule type" value="Genomic_DNA"/>
</dbReference>
<dbReference type="GO" id="GO:0016787">
    <property type="term" value="F:hydrolase activity"/>
    <property type="evidence" value="ECO:0007669"/>
    <property type="project" value="UniProtKB-KW"/>
</dbReference>
<gene>
    <name evidence="6" type="ORF">GCM10011600_02070</name>
</gene>
<dbReference type="Gene3D" id="3.40.50.1010">
    <property type="entry name" value="5'-nuclease"/>
    <property type="match status" value="1"/>
</dbReference>
<dbReference type="InterPro" id="IPR029060">
    <property type="entry name" value="PIN-like_dom_sf"/>
</dbReference>
<dbReference type="SUPFAM" id="SSF88723">
    <property type="entry name" value="PIN domain-like"/>
    <property type="match status" value="1"/>
</dbReference>
<keyword evidence="1" id="KW-0540">Nuclease</keyword>
<dbReference type="Proteomes" id="UP000617531">
    <property type="component" value="Unassembled WGS sequence"/>
</dbReference>
<reference evidence="6" key="1">
    <citation type="journal article" date="2014" name="Int. J. Syst. Evol. Microbiol.">
        <title>Complete genome sequence of Corynebacterium casei LMG S-19264T (=DSM 44701T), isolated from a smear-ripened cheese.</title>
        <authorList>
            <consortium name="US DOE Joint Genome Institute (JGI-PGF)"/>
            <person name="Walter F."/>
            <person name="Albersmeier A."/>
            <person name="Kalinowski J."/>
            <person name="Ruckert C."/>
        </authorList>
    </citation>
    <scope>NUCLEOTIDE SEQUENCE</scope>
    <source>
        <strain evidence="6">CGMCC 1.16548</strain>
    </source>
</reference>
<evidence type="ECO:0000256" key="4">
    <source>
        <dbReference type="ARBA" id="ARBA00022842"/>
    </source>
</evidence>
<dbReference type="AlphaFoldDB" id="A0A8J3DTY0"/>
<dbReference type="InterPro" id="IPR052919">
    <property type="entry name" value="TA_system_RNase"/>
</dbReference>
<evidence type="ECO:0000259" key="5">
    <source>
        <dbReference type="Pfam" id="PF01850"/>
    </source>
</evidence>
<name>A0A8J3DTY0_9MICO</name>
<evidence type="ECO:0000256" key="2">
    <source>
        <dbReference type="ARBA" id="ARBA00022723"/>
    </source>
</evidence>
<dbReference type="CDD" id="cd09872">
    <property type="entry name" value="PIN_Sll0205-like"/>
    <property type="match status" value="1"/>
</dbReference>
<keyword evidence="7" id="KW-1185">Reference proteome</keyword>
<dbReference type="InterPro" id="IPR041705">
    <property type="entry name" value="PIN_Sll0205"/>
</dbReference>